<dbReference type="InterPro" id="IPR051241">
    <property type="entry name" value="DZIP_RILPL"/>
</dbReference>
<feature type="compositionally biased region" description="Acidic residues" evidence="2">
    <location>
        <begin position="1"/>
        <end position="13"/>
    </location>
</feature>
<evidence type="ECO:0000256" key="2">
    <source>
        <dbReference type="SAM" id="MobiDB-lite"/>
    </source>
</evidence>
<dbReference type="GO" id="GO:0005737">
    <property type="term" value="C:cytoplasm"/>
    <property type="evidence" value="ECO:0007669"/>
    <property type="project" value="TreeGrafter"/>
</dbReference>
<dbReference type="GO" id="GO:0036064">
    <property type="term" value="C:ciliary basal body"/>
    <property type="evidence" value="ECO:0007669"/>
    <property type="project" value="TreeGrafter"/>
</dbReference>
<evidence type="ECO:0000259" key="3">
    <source>
        <dbReference type="Pfam" id="PF25977"/>
    </source>
</evidence>
<gene>
    <name evidence="4" type="primary">DZIP1</name>
</gene>
<protein>
    <submittedName>
        <fullName evidence="4">DAZ interacting zinc finger protein 1</fullName>
    </submittedName>
</protein>
<keyword evidence="1" id="KW-0175">Coiled coil</keyword>
<accession>A0A674GI20</accession>
<dbReference type="GO" id="GO:0060271">
    <property type="term" value="P:cilium assembly"/>
    <property type="evidence" value="ECO:0007669"/>
    <property type="project" value="TreeGrafter"/>
</dbReference>
<sequence length="363" mass="39916">MLEPIEELSEEEKETEKSDLKPDRSKTYLINALKSDPSLTKELRVVLEQALEEKLESLGIKAGVRGISSDRLNKILRAIEYARECKEKQEPTIHGIRERLARQVGLRAEEKSLSSSRDNSCVQLPGEEKHRFNPLGISSFATPQKPSKWSPSAFRPPGQRTIIPEYNSTPKSRKILGSGASRKTSSITTPPFSSEEEGDEDDTKQSHVTPEALQKQSKPSSSIVHAFQMPFGKNDGDRMEENGPQETGTPAKTSKGTVIQKLTKQVGESLSNHGSKSKPAGGINVAHAFIKKEGVKDPKLAEADEDDWDISSAEEDILLMKDDKGQKAVTVQKNEPNAASVVHAWGLPKKSAPKEEGNVFISD</sequence>
<feature type="compositionally biased region" description="Polar residues" evidence="2">
    <location>
        <begin position="244"/>
        <end position="257"/>
    </location>
</feature>
<reference evidence="4" key="2">
    <citation type="submission" date="2025-08" db="UniProtKB">
        <authorList>
            <consortium name="Ensembl"/>
        </authorList>
    </citation>
    <scope>IDENTIFICATION</scope>
</reference>
<feature type="compositionally biased region" description="Polar residues" evidence="2">
    <location>
        <begin position="181"/>
        <end position="192"/>
    </location>
</feature>
<dbReference type="AlphaFoldDB" id="A0A674GI20"/>
<reference evidence="4" key="3">
    <citation type="submission" date="2025-09" db="UniProtKB">
        <authorList>
            <consortium name="Ensembl"/>
        </authorList>
    </citation>
    <scope>IDENTIFICATION</scope>
</reference>
<feature type="region of interest" description="Disordered" evidence="2">
    <location>
        <begin position="1"/>
        <end position="23"/>
    </location>
</feature>
<organism evidence="4 5">
    <name type="scientific">Taeniopygia guttata</name>
    <name type="common">Zebra finch</name>
    <name type="synonym">Poephila guttata</name>
    <dbReference type="NCBI Taxonomy" id="59729"/>
    <lineage>
        <taxon>Eukaryota</taxon>
        <taxon>Metazoa</taxon>
        <taxon>Chordata</taxon>
        <taxon>Craniata</taxon>
        <taxon>Vertebrata</taxon>
        <taxon>Euteleostomi</taxon>
        <taxon>Archelosauria</taxon>
        <taxon>Archosauria</taxon>
        <taxon>Dinosauria</taxon>
        <taxon>Saurischia</taxon>
        <taxon>Theropoda</taxon>
        <taxon>Coelurosauria</taxon>
        <taxon>Aves</taxon>
        <taxon>Neognathae</taxon>
        <taxon>Neoaves</taxon>
        <taxon>Telluraves</taxon>
        <taxon>Australaves</taxon>
        <taxon>Passeriformes</taxon>
        <taxon>Passeroidea</taxon>
        <taxon>Estrildidae</taxon>
        <taxon>Estrildinae</taxon>
        <taxon>Taeniopygia</taxon>
    </lineage>
</organism>
<keyword evidence="5" id="KW-1185">Reference proteome</keyword>
<feature type="compositionally biased region" description="Basic and acidic residues" evidence="2">
    <location>
        <begin position="14"/>
        <end position="23"/>
    </location>
</feature>
<dbReference type="Ensembl" id="ENSTGUT00000044379.1">
    <property type="protein sequence ID" value="ENSTGUP00000022161.1"/>
    <property type="gene ID" value="ENSTGUG00000011173.2"/>
</dbReference>
<dbReference type="PANTHER" id="PTHR21502:SF5">
    <property type="entry name" value="CILIUM ASSEMBLY PROTEIN DZIP1"/>
    <property type="match status" value="1"/>
</dbReference>
<feature type="domain" description="Cilium assembly protein DZIP1" evidence="3">
    <location>
        <begin position="39"/>
        <end position="112"/>
    </location>
</feature>
<evidence type="ECO:0000256" key="1">
    <source>
        <dbReference type="ARBA" id="ARBA00023054"/>
    </source>
</evidence>
<dbReference type="Pfam" id="PF25977">
    <property type="entry name" value="DZIP1"/>
    <property type="match status" value="1"/>
</dbReference>
<dbReference type="InterPro" id="IPR058883">
    <property type="entry name" value="DZIP1_dom"/>
</dbReference>
<reference evidence="4 5" key="1">
    <citation type="journal article" date="2010" name="Nature">
        <title>The genome of a songbird.</title>
        <authorList>
            <person name="Warren W.C."/>
            <person name="Clayton D.F."/>
            <person name="Ellegren H."/>
            <person name="Arnold A.P."/>
            <person name="Hillier L.W."/>
            <person name="Kunstner A."/>
            <person name="Searle S."/>
            <person name="White S."/>
            <person name="Vilella A.J."/>
            <person name="Fairley S."/>
            <person name="Heger A."/>
            <person name="Kong L."/>
            <person name="Ponting C.P."/>
            <person name="Jarvis E.D."/>
            <person name="Mello C.V."/>
            <person name="Minx P."/>
            <person name="Lovell P."/>
            <person name="Velho T.A."/>
            <person name="Ferris M."/>
            <person name="Balakrishnan C.N."/>
            <person name="Sinha S."/>
            <person name="Blatti C."/>
            <person name="London S.E."/>
            <person name="Li Y."/>
            <person name="Lin Y.C."/>
            <person name="George J."/>
            <person name="Sweedler J."/>
            <person name="Southey B."/>
            <person name="Gunaratne P."/>
            <person name="Watson M."/>
            <person name="Nam K."/>
            <person name="Backstrom N."/>
            <person name="Smeds L."/>
            <person name="Nabholz B."/>
            <person name="Itoh Y."/>
            <person name="Whitney O."/>
            <person name="Pfenning A.R."/>
            <person name="Howard J."/>
            <person name="Volker M."/>
            <person name="Skinner B.M."/>
            <person name="Griffin D.K."/>
            <person name="Ye L."/>
            <person name="McLaren W.M."/>
            <person name="Flicek P."/>
            <person name="Quesada V."/>
            <person name="Velasco G."/>
            <person name="Lopez-Otin C."/>
            <person name="Puente X.S."/>
            <person name="Olender T."/>
            <person name="Lancet D."/>
            <person name="Smit A.F."/>
            <person name="Hubley R."/>
            <person name="Konkel M.K."/>
            <person name="Walker J.A."/>
            <person name="Batzer M.A."/>
            <person name="Gu W."/>
            <person name="Pollock D.D."/>
            <person name="Chen L."/>
            <person name="Cheng Z."/>
            <person name="Eichler E.E."/>
            <person name="Stapley J."/>
            <person name="Slate J."/>
            <person name="Ekblom R."/>
            <person name="Birkhead T."/>
            <person name="Burke T."/>
            <person name="Burt D."/>
            <person name="Scharff C."/>
            <person name="Adam I."/>
            <person name="Richard H."/>
            <person name="Sultan M."/>
            <person name="Soldatov A."/>
            <person name="Lehrach H."/>
            <person name="Edwards S.V."/>
            <person name="Yang S.P."/>
            <person name="Li X."/>
            <person name="Graves T."/>
            <person name="Fulton L."/>
            <person name="Nelson J."/>
            <person name="Chinwalla A."/>
            <person name="Hou S."/>
            <person name="Mardis E.R."/>
            <person name="Wilson R.K."/>
        </authorList>
    </citation>
    <scope>NUCLEOTIDE SEQUENCE [LARGE SCALE GENOMIC DNA]</scope>
</reference>
<feature type="region of interest" description="Disordered" evidence="2">
    <location>
        <begin position="132"/>
        <end position="257"/>
    </location>
</feature>
<evidence type="ECO:0000313" key="5">
    <source>
        <dbReference type="Proteomes" id="UP000007754"/>
    </source>
</evidence>
<name>A0A674GI20_TAEGU</name>
<dbReference type="GeneTree" id="ENSGT00940000156862"/>
<proteinExistence type="predicted"/>
<evidence type="ECO:0000313" key="4">
    <source>
        <dbReference type="Ensembl" id="ENSTGUP00000022161.1"/>
    </source>
</evidence>
<dbReference type="Proteomes" id="UP000007754">
    <property type="component" value="Chromosome 1"/>
</dbReference>
<dbReference type="PANTHER" id="PTHR21502">
    <property type="entry name" value="ZINC FINGER PROTEIN DZIP1"/>
    <property type="match status" value="1"/>
</dbReference>
<feature type="compositionally biased region" description="Polar residues" evidence="2">
    <location>
        <begin position="139"/>
        <end position="150"/>
    </location>
</feature>
<feature type="compositionally biased region" description="Polar residues" evidence="2">
    <location>
        <begin position="214"/>
        <end position="223"/>
    </location>
</feature>